<keyword evidence="2" id="KW-1185">Reference proteome</keyword>
<dbReference type="Ensembl" id="ENSGEVT00005022642.1">
    <property type="protein sequence ID" value="ENSGEVP00005021550.1"/>
    <property type="gene ID" value="ENSGEVG00005015338.1"/>
</dbReference>
<organism evidence="1 2">
    <name type="scientific">Gopherus evgoodei</name>
    <name type="common">Goodes thornscrub tortoise</name>
    <dbReference type="NCBI Taxonomy" id="1825980"/>
    <lineage>
        <taxon>Eukaryota</taxon>
        <taxon>Metazoa</taxon>
        <taxon>Chordata</taxon>
        <taxon>Craniata</taxon>
        <taxon>Vertebrata</taxon>
        <taxon>Euteleostomi</taxon>
        <taxon>Archelosauria</taxon>
        <taxon>Testudinata</taxon>
        <taxon>Testudines</taxon>
        <taxon>Cryptodira</taxon>
        <taxon>Durocryptodira</taxon>
        <taxon>Testudinoidea</taxon>
        <taxon>Testudinidae</taxon>
        <taxon>Gopherus</taxon>
    </lineage>
</organism>
<reference evidence="1" key="2">
    <citation type="submission" date="2025-09" db="UniProtKB">
        <authorList>
            <consortium name="Ensembl"/>
        </authorList>
    </citation>
    <scope>IDENTIFICATION</scope>
</reference>
<reference evidence="1" key="1">
    <citation type="submission" date="2025-08" db="UniProtKB">
        <authorList>
            <consortium name="Ensembl"/>
        </authorList>
    </citation>
    <scope>IDENTIFICATION</scope>
</reference>
<evidence type="ECO:0000313" key="2">
    <source>
        <dbReference type="Proteomes" id="UP000694390"/>
    </source>
</evidence>
<dbReference type="Proteomes" id="UP000694390">
    <property type="component" value="Unassembled WGS sequence"/>
</dbReference>
<dbReference type="SUPFAM" id="SSF47592">
    <property type="entry name" value="SWIB/MDM2 domain"/>
    <property type="match status" value="1"/>
</dbReference>
<accession>A0A8C4Y8A4</accession>
<protein>
    <submittedName>
        <fullName evidence="1">Uncharacterized protein</fullName>
    </submittedName>
</protein>
<evidence type="ECO:0000313" key="1">
    <source>
        <dbReference type="Ensembl" id="ENSGEVP00005021550.1"/>
    </source>
</evidence>
<sequence>PCGVRAATPPGGTREFKPKPLFLKLLKFAGAPKDTLTLMEVNYRNFSFGMIESNKYKFHSYKFIILISCPIMKEK</sequence>
<dbReference type="InterPro" id="IPR036885">
    <property type="entry name" value="SWIB_MDM2_dom_sf"/>
</dbReference>
<proteinExistence type="predicted"/>
<name>A0A8C4Y8A4_9SAUR</name>
<dbReference type="AlphaFoldDB" id="A0A8C4Y8A4"/>